<evidence type="ECO:0000313" key="2">
    <source>
        <dbReference type="EMBL" id="QHT17092.1"/>
    </source>
</evidence>
<sequence length="149" mass="17365">MKLPNLSKITKYITFPKFSIKIKTFLMLGLLIFYLGMIISDFSIKTFEYFTQKEKDELNVMANNISRQIYRVNDNTTRNINNKVNSISNKLNTNYIHTNAVMRKLIPDIQKNIIDLSYNLHSIEPKIAEIQPSIIENKNDNLNITPIPK</sequence>
<evidence type="ECO:0000256" key="1">
    <source>
        <dbReference type="SAM" id="Phobius"/>
    </source>
</evidence>
<keyword evidence="1" id="KW-1133">Transmembrane helix</keyword>
<proteinExistence type="predicted"/>
<dbReference type="AlphaFoldDB" id="A0A6C0DL69"/>
<keyword evidence="1" id="KW-0472">Membrane</keyword>
<organism evidence="2">
    <name type="scientific">viral metagenome</name>
    <dbReference type="NCBI Taxonomy" id="1070528"/>
    <lineage>
        <taxon>unclassified sequences</taxon>
        <taxon>metagenomes</taxon>
        <taxon>organismal metagenomes</taxon>
    </lineage>
</organism>
<reference evidence="2" key="1">
    <citation type="journal article" date="2020" name="Nature">
        <title>Giant virus diversity and host interactions through global metagenomics.</title>
        <authorList>
            <person name="Schulz F."/>
            <person name="Roux S."/>
            <person name="Paez-Espino D."/>
            <person name="Jungbluth S."/>
            <person name="Walsh D.A."/>
            <person name="Denef V.J."/>
            <person name="McMahon K.D."/>
            <person name="Konstantinidis K.T."/>
            <person name="Eloe-Fadrosh E.A."/>
            <person name="Kyrpides N.C."/>
            <person name="Woyke T."/>
        </authorList>
    </citation>
    <scope>NUCLEOTIDE SEQUENCE</scope>
    <source>
        <strain evidence="2">GVMAG-M-3300023174-24</strain>
    </source>
</reference>
<accession>A0A6C0DL69</accession>
<name>A0A6C0DL69_9ZZZZ</name>
<protein>
    <submittedName>
        <fullName evidence="2">Uncharacterized protein</fullName>
    </submittedName>
</protein>
<dbReference type="EMBL" id="MN739631">
    <property type="protein sequence ID" value="QHT17092.1"/>
    <property type="molecule type" value="Genomic_DNA"/>
</dbReference>
<keyword evidence="1" id="KW-0812">Transmembrane</keyword>
<feature type="transmembrane region" description="Helical" evidence="1">
    <location>
        <begin position="20"/>
        <end position="39"/>
    </location>
</feature>